<evidence type="ECO:0000259" key="6">
    <source>
        <dbReference type="Pfam" id="PF00582"/>
    </source>
</evidence>
<dbReference type="Pfam" id="PF00582">
    <property type="entry name" value="Usp"/>
    <property type="match status" value="1"/>
</dbReference>
<accession>A0A1H2H0G5</accession>
<dbReference type="SUPFAM" id="SSF52402">
    <property type="entry name" value="Adenine nucleotide alpha hydrolases-like"/>
    <property type="match status" value="1"/>
</dbReference>
<dbReference type="EMBL" id="LT629780">
    <property type="protein sequence ID" value="SDU25068.1"/>
    <property type="molecule type" value="Genomic_DNA"/>
</dbReference>
<dbReference type="InterPro" id="IPR014729">
    <property type="entry name" value="Rossmann-like_a/b/a_fold"/>
</dbReference>
<sequence>MTYQHLLVAVDMAEDCHIVIQRAADLAKSCQARLSLVHVVEPMAMAFGGDVPMDLSMLQQQQIDQARERMEAFSTQHPELGKENCHLAFGQPRQEIHRMASEHGCDLIVTGSHGRHGLALLLGSTSNDLLHAAPCDVLAVHLKKPE</sequence>
<keyword evidence="8" id="KW-1185">Reference proteome</keyword>
<dbReference type="InterPro" id="IPR006015">
    <property type="entry name" value="Universal_stress_UspA"/>
</dbReference>
<dbReference type="Gene3D" id="3.40.50.620">
    <property type="entry name" value="HUPs"/>
    <property type="match status" value="1"/>
</dbReference>
<organism evidence="7 8">
    <name type="scientific">Geopseudomonas guangdongensis</name>
    <dbReference type="NCBI Taxonomy" id="1245526"/>
    <lineage>
        <taxon>Bacteria</taxon>
        <taxon>Pseudomonadati</taxon>
        <taxon>Pseudomonadota</taxon>
        <taxon>Gammaproteobacteria</taxon>
        <taxon>Pseudomonadales</taxon>
        <taxon>Pseudomonadaceae</taxon>
        <taxon>Geopseudomonas</taxon>
    </lineage>
</organism>
<name>A0A1H2H0G5_9GAMM</name>
<evidence type="ECO:0000256" key="2">
    <source>
        <dbReference type="ARBA" id="ARBA00008791"/>
    </source>
</evidence>
<feature type="domain" description="UspA" evidence="6">
    <location>
        <begin position="3"/>
        <end position="141"/>
    </location>
</feature>
<comment type="subunit">
    <text evidence="3">Homodimer.</text>
</comment>
<evidence type="ECO:0000313" key="7">
    <source>
        <dbReference type="EMBL" id="SDU25068.1"/>
    </source>
</evidence>
<reference evidence="8" key="1">
    <citation type="submission" date="2016-10" db="EMBL/GenBank/DDBJ databases">
        <authorList>
            <person name="Varghese N."/>
            <person name="Submissions S."/>
        </authorList>
    </citation>
    <scope>NUCLEOTIDE SEQUENCE [LARGE SCALE GENOMIC DNA]</scope>
    <source>
        <strain evidence="8">CCTCC 2012022</strain>
    </source>
</reference>
<keyword evidence="4 5" id="KW-0963">Cytoplasm</keyword>
<dbReference type="PIRSF" id="PIRSF006276">
    <property type="entry name" value="UspA"/>
    <property type="match status" value="1"/>
</dbReference>
<dbReference type="GO" id="GO:0005737">
    <property type="term" value="C:cytoplasm"/>
    <property type="evidence" value="ECO:0007669"/>
    <property type="project" value="UniProtKB-SubCell"/>
</dbReference>
<dbReference type="PRINTS" id="PR01438">
    <property type="entry name" value="UNVRSLSTRESS"/>
</dbReference>
<dbReference type="PANTHER" id="PTHR46268">
    <property type="entry name" value="STRESS RESPONSE PROTEIN NHAX"/>
    <property type="match status" value="1"/>
</dbReference>
<gene>
    <name evidence="7" type="ORF">SAMN05216580_2055</name>
</gene>
<dbReference type="AlphaFoldDB" id="A0A1H2H0G5"/>
<protein>
    <recommendedName>
        <fullName evidence="5">Universal stress protein</fullName>
    </recommendedName>
</protein>
<evidence type="ECO:0000256" key="3">
    <source>
        <dbReference type="ARBA" id="ARBA00011738"/>
    </source>
</evidence>
<dbReference type="InterPro" id="IPR006016">
    <property type="entry name" value="UspA"/>
</dbReference>
<evidence type="ECO:0000313" key="8">
    <source>
        <dbReference type="Proteomes" id="UP000243063"/>
    </source>
</evidence>
<evidence type="ECO:0000256" key="4">
    <source>
        <dbReference type="ARBA" id="ARBA00022490"/>
    </source>
</evidence>
<evidence type="ECO:0000256" key="5">
    <source>
        <dbReference type="PIRNR" id="PIRNR006276"/>
    </source>
</evidence>
<comment type="subcellular location">
    <subcellularLocation>
        <location evidence="1 5">Cytoplasm</location>
    </subcellularLocation>
</comment>
<dbReference type="PANTHER" id="PTHR46268:SF23">
    <property type="entry name" value="UNIVERSAL STRESS PROTEIN A-RELATED"/>
    <property type="match status" value="1"/>
</dbReference>
<evidence type="ECO:0000256" key="1">
    <source>
        <dbReference type="ARBA" id="ARBA00004496"/>
    </source>
</evidence>
<dbReference type="OrthoDB" id="9792500at2"/>
<comment type="similarity">
    <text evidence="2 5">Belongs to the universal stress protein A family.</text>
</comment>
<proteinExistence type="inferred from homology"/>
<dbReference type="RefSeq" id="WP_090214134.1">
    <property type="nucleotide sequence ID" value="NZ_LT629780.1"/>
</dbReference>
<dbReference type="Proteomes" id="UP000243063">
    <property type="component" value="Chromosome I"/>
</dbReference>
<dbReference type="STRING" id="1245526.SAMN05216580_2055"/>